<name>A0ABW4KHM4_9BACI</name>
<keyword evidence="4" id="KW-1015">Disulfide bond</keyword>
<dbReference type="PROSITE" id="PS51352">
    <property type="entry name" value="THIOREDOXIN_2"/>
    <property type="match status" value="1"/>
</dbReference>
<organism evidence="8 9">
    <name type="scientific">Siminovitchia sediminis</name>
    <dbReference type="NCBI Taxonomy" id="1274353"/>
    <lineage>
        <taxon>Bacteria</taxon>
        <taxon>Bacillati</taxon>
        <taxon>Bacillota</taxon>
        <taxon>Bacilli</taxon>
        <taxon>Bacillales</taxon>
        <taxon>Bacillaceae</taxon>
        <taxon>Siminovitchia</taxon>
    </lineage>
</organism>
<feature type="domain" description="Thioredoxin" evidence="7">
    <location>
        <begin position="1"/>
        <end position="106"/>
    </location>
</feature>
<evidence type="ECO:0000256" key="2">
    <source>
        <dbReference type="ARBA" id="ARBA00022448"/>
    </source>
</evidence>
<dbReference type="Proteomes" id="UP001597301">
    <property type="component" value="Unassembled WGS sequence"/>
</dbReference>
<proteinExistence type="inferred from homology"/>
<dbReference type="InterPro" id="IPR013766">
    <property type="entry name" value="Thioredoxin_domain"/>
</dbReference>
<evidence type="ECO:0000259" key="7">
    <source>
        <dbReference type="PROSITE" id="PS51352"/>
    </source>
</evidence>
<evidence type="ECO:0000256" key="1">
    <source>
        <dbReference type="ARBA" id="ARBA00008987"/>
    </source>
</evidence>
<comment type="similarity">
    <text evidence="1 6">Belongs to the thioredoxin family.</text>
</comment>
<comment type="caution">
    <text evidence="8">The sequence shown here is derived from an EMBL/GenBank/DDBJ whole genome shotgun (WGS) entry which is preliminary data.</text>
</comment>
<keyword evidence="9" id="KW-1185">Reference proteome</keyword>
<reference evidence="9" key="1">
    <citation type="journal article" date="2019" name="Int. J. Syst. Evol. Microbiol.">
        <title>The Global Catalogue of Microorganisms (GCM) 10K type strain sequencing project: providing services to taxonomists for standard genome sequencing and annotation.</title>
        <authorList>
            <consortium name="The Broad Institute Genomics Platform"/>
            <consortium name="The Broad Institute Genome Sequencing Center for Infectious Disease"/>
            <person name="Wu L."/>
            <person name="Ma J."/>
        </authorList>
    </citation>
    <scope>NUCLEOTIDE SEQUENCE [LARGE SCALE GENOMIC DNA]</scope>
    <source>
        <strain evidence="9">CGMCC 1.12295</strain>
    </source>
</reference>
<dbReference type="EMBL" id="JBHUEO010000032">
    <property type="protein sequence ID" value="MFD1707437.1"/>
    <property type="molecule type" value="Genomic_DNA"/>
</dbReference>
<accession>A0ABW4KHM4</accession>
<dbReference type="PIRSF" id="PIRSF000077">
    <property type="entry name" value="Thioredoxin"/>
    <property type="match status" value="1"/>
</dbReference>
<evidence type="ECO:0000256" key="4">
    <source>
        <dbReference type="ARBA" id="ARBA00023157"/>
    </source>
</evidence>
<dbReference type="SUPFAM" id="SSF52833">
    <property type="entry name" value="Thioredoxin-like"/>
    <property type="match status" value="1"/>
</dbReference>
<evidence type="ECO:0000256" key="5">
    <source>
        <dbReference type="ARBA" id="ARBA00023284"/>
    </source>
</evidence>
<dbReference type="PANTHER" id="PTHR45663">
    <property type="entry name" value="GEO12009P1"/>
    <property type="match status" value="1"/>
</dbReference>
<keyword evidence="3" id="KW-0249">Electron transport</keyword>
<keyword evidence="2" id="KW-0813">Transport</keyword>
<evidence type="ECO:0000313" key="8">
    <source>
        <dbReference type="EMBL" id="MFD1707437.1"/>
    </source>
</evidence>
<dbReference type="InterPro" id="IPR036249">
    <property type="entry name" value="Thioredoxin-like_sf"/>
</dbReference>
<dbReference type="InterPro" id="IPR005746">
    <property type="entry name" value="Thioredoxin"/>
</dbReference>
<keyword evidence="5" id="KW-0676">Redox-active center</keyword>
<dbReference type="CDD" id="cd02947">
    <property type="entry name" value="TRX_family"/>
    <property type="match status" value="1"/>
</dbReference>
<dbReference type="Gene3D" id="3.40.30.10">
    <property type="entry name" value="Glutaredoxin"/>
    <property type="match status" value="1"/>
</dbReference>
<dbReference type="Pfam" id="PF00085">
    <property type="entry name" value="Thioredoxin"/>
    <property type="match status" value="1"/>
</dbReference>
<evidence type="ECO:0000256" key="3">
    <source>
        <dbReference type="ARBA" id="ARBA00022982"/>
    </source>
</evidence>
<gene>
    <name evidence="8" type="ORF">ACFSCZ_11935</name>
</gene>
<sequence length="109" mass="12364">MMEVNKTNFEAEVLQADLPVIVDVWGPSCQPCLELMPDVEALSEEYEGRVKVVKLNSAQNRRLCISYRVMGLPAFLAFKNGKEVKRISGGDLTRQDVENLIKETEFVQF</sequence>
<evidence type="ECO:0000313" key="9">
    <source>
        <dbReference type="Proteomes" id="UP001597301"/>
    </source>
</evidence>
<evidence type="ECO:0000256" key="6">
    <source>
        <dbReference type="PIRNR" id="PIRNR000077"/>
    </source>
</evidence>
<dbReference type="PANTHER" id="PTHR45663:SF11">
    <property type="entry name" value="GEO12009P1"/>
    <property type="match status" value="1"/>
</dbReference>
<protein>
    <recommendedName>
        <fullName evidence="6">Thioredoxin</fullName>
    </recommendedName>
</protein>
<dbReference type="RefSeq" id="WP_380774159.1">
    <property type="nucleotide sequence ID" value="NZ_JBHUEO010000032.1"/>
</dbReference>